<dbReference type="SMART" id="SM00062">
    <property type="entry name" value="PBPb"/>
    <property type="match status" value="1"/>
</dbReference>
<dbReference type="GO" id="GO:0009279">
    <property type="term" value="C:cell outer membrane"/>
    <property type="evidence" value="ECO:0007669"/>
    <property type="project" value="UniProtKB-SubCell"/>
</dbReference>
<organism evidence="5 6">
    <name type="scientific">Prevotella heparinolytica</name>
    <dbReference type="NCBI Taxonomy" id="28113"/>
    <lineage>
        <taxon>Bacteria</taxon>
        <taxon>Pseudomonadati</taxon>
        <taxon>Bacteroidota</taxon>
        <taxon>Bacteroidia</taxon>
        <taxon>Bacteroidales</taxon>
        <taxon>Bacteroidaceae</taxon>
        <taxon>Bacteroides</taxon>
    </lineage>
</organism>
<dbReference type="Proteomes" id="UP000396835">
    <property type="component" value="Unassembled WGS sequence"/>
</dbReference>
<keyword evidence="3" id="KW-0998">Cell outer membrane</keyword>
<dbReference type="Gene3D" id="1.10.530.10">
    <property type="match status" value="1"/>
</dbReference>
<comment type="subcellular location">
    <subcellularLocation>
        <location evidence="1">Cell outer membrane</location>
        <topology evidence="1">Peripheral membrane protein</topology>
    </subcellularLocation>
</comment>
<dbReference type="SUPFAM" id="SSF53850">
    <property type="entry name" value="Periplasmic binding protein-like II"/>
    <property type="match status" value="1"/>
</dbReference>
<dbReference type="InterPro" id="IPR001638">
    <property type="entry name" value="Solute-binding_3/MltF_N"/>
</dbReference>
<dbReference type="GO" id="GO:0016829">
    <property type="term" value="F:lyase activity"/>
    <property type="evidence" value="ECO:0007669"/>
    <property type="project" value="UniProtKB-KW"/>
</dbReference>
<keyword evidence="5" id="KW-0456">Lyase</keyword>
<dbReference type="Pfam" id="PF01464">
    <property type="entry name" value="SLT"/>
    <property type="match status" value="1"/>
</dbReference>
<evidence type="ECO:0000313" key="6">
    <source>
        <dbReference type="Proteomes" id="UP000396835"/>
    </source>
</evidence>
<dbReference type="InterPro" id="IPR023346">
    <property type="entry name" value="Lysozyme-like_dom_sf"/>
</dbReference>
<sequence length="482" mass="54525">MIDIVCFRKLWSLMSNHSLSVILALLLCCISGCRGSHGKEEKQYDGLQQIKDSGELVALTLYSSTSYFIYRGQDMGFQYELSEQFAKSLGVKLRIEVVRSVHELIEQLQAGKGDLIAYNLPITKEWKDSLIYCGEEIITHQVIVQRNGGGNKPLKDVTELIGKDIYVKPGKYYERLVNLDDELGGGIRIHQVTNDSISTEDLITQVAQGKIPYTVADNDVAQLNATYYPNLNIGLSISFDQRASWAVRKDSPQLAAIADKWHAENVTSPAYTASMKRYFEISKIFPHSPILSLREGKISHYDDLFKKYAPDINWDWRLLASLAYTESNFDTTAVSWAGAKGLMQLMPSTARAMGVPAGKEQNPEESIKAATKYIVAMDKSFAQVPQEERINFILAAYNSGIGHVQDAMALAEKYGKNKYVWKDHVETFILLKSNEEYFTDPVCKNGYFRGIETYNFVRDITSRFEQYKNKIQDTSRPSARKK</sequence>
<keyword evidence="2" id="KW-0732">Signal</keyword>
<evidence type="ECO:0000256" key="2">
    <source>
        <dbReference type="ARBA" id="ARBA00022729"/>
    </source>
</evidence>
<feature type="domain" description="Solute-binding protein family 3/N-terminal" evidence="4">
    <location>
        <begin position="58"/>
        <end position="282"/>
    </location>
</feature>
<protein>
    <submittedName>
        <fullName evidence="5">Lytic transglycosylase catalytic</fullName>
        <ecNumber evidence="5">4.2.2.-</ecNumber>
    </submittedName>
</protein>
<dbReference type="PANTHER" id="PTHR35936:SF32">
    <property type="entry name" value="MEMBRANE-BOUND LYTIC MUREIN TRANSGLYCOSYLASE F"/>
    <property type="match status" value="1"/>
</dbReference>
<dbReference type="Gene3D" id="3.40.190.10">
    <property type="entry name" value="Periplasmic binding protein-like II"/>
    <property type="match status" value="2"/>
</dbReference>
<evidence type="ECO:0000256" key="3">
    <source>
        <dbReference type="ARBA" id="ARBA00023237"/>
    </source>
</evidence>
<evidence type="ECO:0000256" key="1">
    <source>
        <dbReference type="ARBA" id="ARBA00004339"/>
    </source>
</evidence>
<dbReference type="AlphaFoldDB" id="A0A449I6Y1"/>
<evidence type="ECO:0000313" key="5">
    <source>
        <dbReference type="EMBL" id="VFB15193.1"/>
    </source>
</evidence>
<dbReference type="EMBL" id="CAACYH010000007">
    <property type="protein sequence ID" value="VFB15193.1"/>
    <property type="molecule type" value="Genomic_DNA"/>
</dbReference>
<dbReference type="CDD" id="cd13403">
    <property type="entry name" value="MLTF-like"/>
    <property type="match status" value="1"/>
</dbReference>
<gene>
    <name evidence="5" type="primary">mltF</name>
    <name evidence="5" type="ORF">NCTC7812_02778</name>
</gene>
<name>A0A449I6Y1_9BACE</name>
<accession>A0A449I6Y1</accession>
<evidence type="ECO:0000259" key="4">
    <source>
        <dbReference type="SMART" id="SM00062"/>
    </source>
</evidence>
<dbReference type="EC" id="4.2.2.-" evidence="5"/>
<dbReference type="InterPro" id="IPR008258">
    <property type="entry name" value="Transglycosylase_SLT_dom_1"/>
</dbReference>
<dbReference type="CDD" id="cd01009">
    <property type="entry name" value="PBP2_YfhD_N"/>
    <property type="match status" value="1"/>
</dbReference>
<dbReference type="PANTHER" id="PTHR35936">
    <property type="entry name" value="MEMBRANE-BOUND LYTIC MUREIN TRANSGLYCOSYLASE F"/>
    <property type="match status" value="1"/>
</dbReference>
<reference evidence="5 6" key="1">
    <citation type="submission" date="2019-02" db="EMBL/GenBank/DDBJ databases">
        <authorList>
            <consortium name="Pathogen Informatics"/>
        </authorList>
    </citation>
    <scope>NUCLEOTIDE SEQUENCE [LARGE SCALE GENOMIC DNA]</scope>
    <source>
        <strain evidence="5 6">3012STDY7078512</strain>
    </source>
</reference>
<proteinExistence type="predicted"/>
<dbReference type="SUPFAM" id="SSF53955">
    <property type="entry name" value="Lysozyme-like"/>
    <property type="match status" value="1"/>
</dbReference>
<keyword evidence="3" id="KW-0472">Membrane</keyword>
<dbReference type="Pfam" id="PF00497">
    <property type="entry name" value="SBP_bac_3"/>
    <property type="match status" value="1"/>
</dbReference>